<gene>
    <name evidence="1" type="ORF">Q664_33135</name>
</gene>
<organism evidence="1 2">
    <name type="scientific">Archangium violaceum Cb vi76</name>
    <dbReference type="NCBI Taxonomy" id="1406225"/>
    <lineage>
        <taxon>Bacteria</taxon>
        <taxon>Pseudomonadati</taxon>
        <taxon>Myxococcota</taxon>
        <taxon>Myxococcia</taxon>
        <taxon>Myxococcales</taxon>
        <taxon>Cystobacterineae</taxon>
        <taxon>Archangiaceae</taxon>
        <taxon>Archangium</taxon>
    </lineage>
</organism>
<reference evidence="1 2" key="1">
    <citation type="submission" date="2014-07" db="EMBL/GenBank/DDBJ databases">
        <title>Draft Genome Sequence of Gephyronic Acid Producer, Cystobacter violaceus Strain Cb vi76.</title>
        <authorList>
            <person name="Stevens D.C."/>
            <person name="Young J."/>
            <person name="Carmichael R."/>
            <person name="Tan J."/>
            <person name="Taylor R.E."/>
        </authorList>
    </citation>
    <scope>NUCLEOTIDE SEQUENCE [LARGE SCALE GENOMIC DNA]</scope>
    <source>
        <strain evidence="1 2">Cb vi76</strain>
    </source>
</reference>
<dbReference type="AlphaFoldDB" id="A0A084SMP5"/>
<evidence type="ECO:0000313" key="2">
    <source>
        <dbReference type="Proteomes" id="UP000028547"/>
    </source>
</evidence>
<protein>
    <recommendedName>
        <fullName evidence="3">Pilus assembly protein PilW</fullName>
    </recommendedName>
</protein>
<dbReference type="RefSeq" id="WP_043404168.1">
    <property type="nucleotide sequence ID" value="NZ_JPMI01000233.1"/>
</dbReference>
<evidence type="ECO:0008006" key="3">
    <source>
        <dbReference type="Google" id="ProtNLM"/>
    </source>
</evidence>
<evidence type="ECO:0000313" key="1">
    <source>
        <dbReference type="EMBL" id="KFA89730.1"/>
    </source>
</evidence>
<accession>A0A084SMP5</accession>
<dbReference type="PROSITE" id="PS00409">
    <property type="entry name" value="PROKAR_NTER_METHYL"/>
    <property type="match status" value="1"/>
</dbReference>
<proteinExistence type="predicted"/>
<dbReference type="EMBL" id="JPMI01000233">
    <property type="protein sequence ID" value="KFA89730.1"/>
    <property type="molecule type" value="Genomic_DNA"/>
</dbReference>
<name>A0A084SMP5_9BACT</name>
<comment type="caution">
    <text evidence="1">The sequence shown here is derived from an EMBL/GenBank/DDBJ whole genome shotgun (WGS) entry which is preliminary data.</text>
</comment>
<dbReference type="InterPro" id="IPR012902">
    <property type="entry name" value="N_methyl_site"/>
</dbReference>
<dbReference type="Proteomes" id="UP000028547">
    <property type="component" value="Unassembled WGS sequence"/>
</dbReference>
<sequence length="348" mass="37641">MVKGRRGFTLIELLVGGAVALVVLAVAFAAFARTTVMHRRQVELAEMKRSAALVLGQLGTELRQAGLGCPRHARADGPAELFPPTFLVAEEHQLGFLADLPRRDSNFNGYSQLADDQTTGLPANGIALLNELNGGCDISSAPAHCSSSEESLLFGSGLGIDDCASEPTSPTCPWGLNRYQGNEYLIVANAKGRWVERRIQPSLYAEVPGGRRTLVLEQAPPPDFLFGANRGFVSTPDRVYYGLQDGQVRRNQCWGSLFSSPGGPFELGCPDLYASNATGWEALTTHVAANGLRFTYWSANGTLLPVPVTDPTDLRGIRRVDIELELERPLPDGEVLRYSASLSVSLRQ</sequence>